<organism evidence="7">
    <name type="scientific">Manihot esculenta</name>
    <name type="common">Cassava</name>
    <name type="synonym">Jatropha manihot</name>
    <dbReference type="NCBI Taxonomy" id="3983"/>
    <lineage>
        <taxon>Eukaryota</taxon>
        <taxon>Viridiplantae</taxon>
        <taxon>Streptophyta</taxon>
        <taxon>Embryophyta</taxon>
        <taxon>Tracheophyta</taxon>
        <taxon>Spermatophyta</taxon>
        <taxon>Magnoliopsida</taxon>
        <taxon>eudicotyledons</taxon>
        <taxon>Gunneridae</taxon>
        <taxon>Pentapetalae</taxon>
        <taxon>rosids</taxon>
        <taxon>fabids</taxon>
        <taxon>Malpighiales</taxon>
        <taxon>Euphorbiaceae</taxon>
        <taxon>Crotonoideae</taxon>
        <taxon>Manihoteae</taxon>
        <taxon>Manihot</taxon>
    </lineage>
</organism>
<dbReference type="SMART" id="SM00744">
    <property type="entry name" value="RINGv"/>
    <property type="match status" value="1"/>
</dbReference>
<sequence>MGFPSVSMKMPQCFGINFLLILITYFKIAFTRFLTQLCLLKPQQQAYTTEEETTNYVLIIDRLCPTPIPVPVNILTALIKRRLPVTKFHNILHRLGKDEDEDEECICPVCADSIKNRDEIRELCNCSHVFHKDCLDKWVDEGQVTCPLCRSMLFPENMWTRSAGGPWMIERSALFSGGNPAMEEN</sequence>
<evidence type="ECO:0000259" key="6">
    <source>
        <dbReference type="PROSITE" id="PS50089"/>
    </source>
</evidence>
<name>A0A2C9VFM8_MANES</name>
<dbReference type="InterPro" id="IPR011016">
    <property type="entry name" value="Znf_RING-CH"/>
</dbReference>
<evidence type="ECO:0000256" key="2">
    <source>
        <dbReference type="ARBA" id="ARBA00022771"/>
    </source>
</evidence>
<evidence type="ECO:0000313" key="7">
    <source>
        <dbReference type="EMBL" id="OAY43293.1"/>
    </source>
</evidence>
<dbReference type="Gramene" id="Manes.01G000527.1.v8.1">
    <property type="protein sequence ID" value="Manes.01G000527.1.v8.1.CDS.1"/>
    <property type="gene ID" value="Manes.01G000527.v8.1"/>
</dbReference>
<dbReference type="OrthoDB" id="8062037at2759"/>
<dbReference type="SMART" id="SM00184">
    <property type="entry name" value="RING"/>
    <property type="match status" value="1"/>
</dbReference>
<proteinExistence type="predicted"/>
<keyword evidence="3" id="KW-0862">Zinc</keyword>
<dbReference type="AlphaFoldDB" id="A0A2C9VFM8"/>
<gene>
    <name evidence="7" type="ORF">MANES_08G057700</name>
</gene>
<dbReference type="PROSITE" id="PS50089">
    <property type="entry name" value="ZF_RING_2"/>
    <property type="match status" value="1"/>
</dbReference>
<keyword evidence="1" id="KW-0479">Metal-binding</keyword>
<evidence type="ECO:0000256" key="1">
    <source>
        <dbReference type="ARBA" id="ARBA00022723"/>
    </source>
</evidence>
<reference evidence="7" key="1">
    <citation type="submission" date="2016-02" db="EMBL/GenBank/DDBJ databases">
        <title>WGS assembly of Manihot esculenta.</title>
        <authorList>
            <person name="Bredeson J.V."/>
            <person name="Prochnik S.E."/>
            <person name="Lyons J.B."/>
            <person name="Schmutz J."/>
            <person name="Grimwood J."/>
            <person name="Vrebalov J."/>
            <person name="Bart R.S."/>
            <person name="Amuge T."/>
            <person name="Ferguson M.E."/>
            <person name="Green R."/>
            <person name="Putnam N."/>
            <person name="Stites J."/>
            <person name="Rounsley S."/>
            <person name="Rokhsar D.S."/>
        </authorList>
    </citation>
    <scope>NUCLEOTIDE SEQUENCE [LARGE SCALE GENOMIC DNA]</scope>
    <source>
        <tissue evidence="7">Leaf</tissue>
    </source>
</reference>
<dbReference type="SUPFAM" id="SSF57850">
    <property type="entry name" value="RING/U-box"/>
    <property type="match status" value="1"/>
</dbReference>
<dbReference type="InterPro" id="IPR001841">
    <property type="entry name" value="Znf_RING"/>
</dbReference>
<evidence type="ECO:0000256" key="3">
    <source>
        <dbReference type="ARBA" id="ARBA00022833"/>
    </source>
</evidence>
<feature type="domain" description="RING-type" evidence="6">
    <location>
        <begin position="107"/>
        <end position="150"/>
    </location>
</feature>
<keyword evidence="5" id="KW-1133">Transmembrane helix</keyword>
<dbReference type="OMA" id="DLWALQP"/>
<dbReference type="GO" id="GO:0008270">
    <property type="term" value="F:zinc ion binding"/>
    <property type="evidence" value="ECO:0007669"/>
    <property type="project" value="UniProtKB-KW"/>
</dbReference>
<dbReference type="PANTHER" id="PTHR45969">
    <property type="entry name" value="RING ZINC FINGER PROTEIN-RELATED"/>
    <property type="match status" value="1"/>
</dbReference>
<dbReference type="Pfam" id="PF13639">
    <property type="entry name" value="zf-RING_2"/>
    <property type="match status" value="1"/>
</dbReference>
<keyword evidence="5" id="KW-0472">Membrane</keyword>
<keyword evidence="2 4" id="KW-0863">Zinc-finger</keyword>
<dbReference type="Gene3D" id="3.30.40.10">
    <property type="entry name" value="Zinc/RING finger domain, C3HC4 (zinc finger)"/>
    <property type="match status" value="1"/>
</dbReference>
<feature type="transmembrane region" description="Helical" evidence="5">
    <location>
        <begin position="14"/>
        <end position="34"/>
    </location>
</feature>
<protein>
    <recommendedName>
        <fullName evidence="6">RING-type domain-containing protein</fullName>
    </recommendedName>
</protein>
<keyword evidence="5" id="KW-0812">Transmembrane</keyword>
<evidence type="ECO:0000256" key="5">
    <source>
        <dbReference type="SAM" id="Phobius"/>
    </source>
</evidence>
<accession>A0A2C9VFM8</accession>
<dbReference type="GO" id="GO:0061630">
    <property type="term" value="F:ubiquitin protein ligase activity"/>
    <property type="evidence" value="ECO:0000318"/>
    <property type="project" value="GO_Central"/>
</dbReference>
<evidence type="ECO:0000256" key="4">
    <source>
        <dbReference type="PROSITE-ProRule" id="PRU00175"/>
    </source>
</evidence>
<dbReference type="EMBL" id="CM004394">
    <property type="protein sequence ID" value="OAY43293.1"/>
    <property type="molecule type" value="Genomic_DNA"/>
</dbReference>
<dbReference type="InterPro" id="IPR013083">
    <property type="entry name" value="Znf_RING/FYVE/PHD"/>
</dbReference>
<dbReference type="GO" id="GO:0016567">
    <property type="term" value="P:protein ubiquitination"/>
    <property type="evidence" value="ECO:0000318"/>
    <property type="project" value="GO_Central"/>
</dbReference>
<dbReference type="PANTHER" id="PTHR45969:SF81">
    <property type="entry name" value="OS08G0157400 PROTEIN"/>
    <property type="match status" value="1"/>
</dbReference>